<accession>A7SSS4</accession>
<feature type="region of interest" description="Disordered" evidence="1">
    <location>
        <begin position="501"/>
        <end position="526"/>
    </location>
</feature>
<dbReference type="InterPro" id="IPR011042">
    <property type="entry name" value="6-blade_b-propeller_TolB-like"/>
</dbReference>
<name>A7SSS4_NEMVE</name>
<dbReference type="HOGENOM" id="CLU_381878_0_0_1"/>
<dbReference type="GO" id="GO:0000209">
    <property type="term" value="P:protein polyubiquitination"/>
    <property type="evidence" value="ECO:0000318"/>
    <property type="project" value="GO_Central"/>
</dbReference>
<dbReference type="AlphaFoldDB" id="A7SSS4"/>
<dbReference type="Gene3D" id="2.120.10.30">
    <property type="entry name" value="TolB, C-terminal domain"/>
    <property type="match status" value="2"/>
</dbReference>
<dbReference type="PANTHER" id="PTHR31511">
    <property type="entry name" value="PROTEIN CBG23764"/>
    <property type="match status" value="1"/>
</dbReference>
<evidence type="ECO:0000313" key="3">
    <source>
        <dbReference type="Proteomes" id="UP000001593"/>
    </source>
</evidence>
<dbReference type="PANTHER" id="PTHR31511:SF12">
    <property type="entry name" value="RHO TERMINATION FACTOR N-TERMINAL DOMAIN-CONTAINING PROTEIN"/>
    <property type="match status" value="1"/>
</dbReference>
<sequence length="725" mass="81022">MDVETAIEIHRHGVQASIPDKRITTTLVPELEFKQWRRNGKILKHPVGVCFSPCHSKLFVSDRHQHAVYMLDMHCPVNVTLIAGGNGPGHANGQGKGVKMRDPADPDIDGKVIYVCDQGNGRIRVIDCTSLFCHSSRLNLGSDTSENGDEDRDGDEECATRRIRQVTVGDLTLTSDSEECNLKSPFGICRSHKDPFTLYVSDIREQMLFSIANINSDANGNYSGHLNAILSFGRTSILTSIAVTRDDDHILVEDCKESAPCVYVCYLPVLFCTQNKTITRTVSGVVAPTGIAVTEEGTVFISSSKINTLLTMTEVDLITSDNTPTAISSSTDAGYCDGLDAQWNAPSGLCSYRNTILACDTGNKAVRMVTSAVGLVHLQQNMSMYANVFRLDKKCEKENFPERFDEHKRQIEHLVAFLLDHEEKAKESTNGPDMTIPRCTRQSFQIALDSLTSLANTLTEIGEERVLEEIRFASLTTLSVECFFKAMRADHDMPTMGRTRFISGDPPNLMQRPSKKTQTKEGTGDETCRRAETMREFTREYGRRVRQANVRAKRKELTGTLPYSLSMLPDRIETGSDDVLDFTREASPYWLAVMMEDVLVIAATGRFQKNSVTFRWLDQTDDHLKYTFHEVCNGNSPRCLLAKVESLTIDDQIVTITPEEDIKLSRIANGDDQTVETRENENEERKWLTNGESSSTPTEAKEESFPARVEGVSLSGRKTTRFILR</sequence>
<protein>
    <submittedName>
        <fullName evidence="2">Uncharacterized protein</fullName>
    </submittedName>
</protein>
<dbReference type="EMBL" id="DS469783">
    <property type="protein sequence ID" value="EDO33237.1"/>
    <property type="molecule type" value="Genomic_DNA"/>
</dbReference>
<dbReference type="GO" id="GO:0061630">
    <property type="term" value="F:ubiquitin protein ligase activity"/>
    <property type="evidence" value="ECO:0000318"/>
    <property type="project" value="GO_Central"/>
</dbReference>
<dbReference type="SUPFAM" id="SSF101898">
    <property type="entry name" value="NHL repeat"/>
    <property type="match status" value="1"/>
</dbReference>
<reference evidence="2 3" key="1">
    <citation type="journal article" date="2007" name="Science">
        <title>Sea anemone genome reveals ancestral eumetazoan gene repertoire and genomic organization.</title>
        <authorList>
            <person name="Putnam N.H."/>
            <person name="Srivastava M."/>
            <person name="Hellsten U."/>
            <person name="Dirks B."/>
            <person name="Chapman J."/>
            <person name="Salamov A."/>
            <person name="Terry A."/>
            <person name="Shapiro H."/>
            <person name="Lindquist E."/>
            <person name="Kapitonov V.V."/>
            <person name="Jurka J."/>
            <person name="Genikhovich G."/>
            <person name="Grigoriev I.V."/>
            <person name="Lucas S.M."/>
            <person name="Steele R.E."/>
            <person name="Finnerty J.R."/>
            <person name="Technau U."/>
            <person name="Martindale M.Q."/>
            <person name="Rokhsar D.S."/>
        </authorList>
    </citation>
    <scope>NUCLEOTIDE SEQUENCE [LARGE SCALE GENOMIC DNA]</scope>
    <source>
        <strain evidence="3">CH2 X CH6</strain>
    </source>
</reference>
<proteinExistence type="predicted"/>
<organism evidence="2 3">
    <name type="scientific">Nematostella vectensis</name>
    <name type="common">Starlet sea anemone</name>
    <dbReference type="NCBI Taxonomy" id="45351"/>
    <lineage>
        <taxon>Eukaryota</taxon>
        <taxon>Metazoa</taxon>
        <taxon>Cnidaria</taxon>
        <taxon>Anthozoa</taxon>
        <taxon>Hexacorallia</taxon>
        <taxon>Actiniaria</taxon>
        <taxon>Edwardsiidae</taxon>
        <taxon>Nematostella</taxon>
    </lineage>
</organism>
<evidence type="ECO:0000313" key="2">
    <source>
        <dbReference type="EMBL" id="EDO33237.1"/>
    </source>
</evidence>
<evidence type="ECO:0000256" key="1">
    <source>
        <dbReference type="SAM" id="MobiDB-lite"/>
    </source>
</evidence>
<dbReference type="GO" id="GO:0043161">
    <property type="term" value="P:proteasome-mediated ubiquitin-dependent protein catabolic process"/>
    <property type="evidence" value="ECO:0000318"/>
    <property type="project" value="GO_Central"/>
</dbReference>
<dbReference type="InParanoid" id="A7SSS4"/>
<dbReference type="PhylomeDB" id="A7SSS4"/>
<feature type="compositionally biased region" description="Basic and acidic residues" evidence="1">
    <location>
        <begin position="675"/>
        <end position="687"/>
    </location>
</feature>
<gene>
    <name evidence="2" type="ORF">NEMVEDRAFT_v1g216897</name>
</gene>
<feature type="region of interest" description="Disordered" evidence="1">
    <location>
        <begin position="673"/>
        <end position="708"/>
    </location>
</feature>
<dbReference type="Proteomes" id="UP000001593">
    <property type="component" value="Unassembled WGS sequence"/>
</dbReference>
<keyword evidence="3" id="KW-1185">Reference proteome</keyword>